<comment type="subcellular location">
    <subcellularLocation>
        <location evidence="1">Cell membrane</location>
        <topology evidence="1">Multi-pass membrane protein</topology>
    </subcellularLocation>
</comment>
<evidence type="ECO:0000256" key="3">
    <source>
        <dbReference type="ARBA" id="ARBA00022475"/>
    </source>
</evidence>
<evidence type="ECO:0000256" key="1">
    <source>
        <dbReference type="ARBA" id="ARBA00004651"/>
    </source>
</evidence>
<dbReference type="InterPro" id="IPR010920">
    <property type="entry name" value="LSM_dom_sf"/>
</dbReference>
<dbReference type="InterPro" id="IPR049142">
    <property type="entry name" value="MS_channel_1st"/>
</dbReference>
<dbReference type="InterPro" id="IPR011066">
    <property type="entry name" value="MscS_channel_C_sf"/>
</dbReference>
<evidence type="ECO:0000256" key="2">
    <source>
        <dbReference type="ARBA" id="ARBA00008017"/>
    </source>
</evidence>
<feature type="domain" description="Mechanosensitive ion channel transmembrane helices 2/3" evidence="10">
    <location>
        <begin position="138"/>
        <end position="178"/>
    </location>
</feature>
<feature type="transmembrane region" description="Helical" evidence="7">
    <location>
        <begin position="14"/>
        <end position="35"/>
    </location>
</feature>
<evidence type="ECO:0000259" key="9">
    <source>
        <dbReference type="Pfam" id="PF21082"/>
    </source>
</evidence>
<evidence type="ECO:0000256" key="7">
    <source>
        <dbReference type="SAM" id="Phobius"/>
    </source>
</evidence>
<keyword evidence="4 7" id="KW-0812">Transmembrane</keyword>
<dbReference type="PANTHER" id="PTHR30566">
    <property type="entry name" value="YNAI-RELATED MECHANOSENSITIVE ION CHANNEL"/>
    <property type="match status" value="1"/>
</dbReference>
<proteinExistence type="inferred from homology"/>
<evidence type="ECO:0000259" key="8">
    <source>
        <dbReference type="Pfam" id="PF00924"/>
    </source>
</evidence>
<keyword evidence="12" id="KW-1185">Reference proteome</keyword>
<dbReference type="PANTHER" id="PTHR30566:SF25">
    <property type="entry name" value="INNER MEMBRANE PROTEIN"/>
    <property type="match status" value="1"/>
</dbReference>
<dbReference type="InterPro" id="IPR006685">
    <property type="entry name" value="MscS_channel_2nd"/>
</dbReference>
<evidence type="ECO:0000313" key="11">
    <source>
        <dbReference type="EMBL" id="GAA0880838.1"/>
    </source>
</evidence>
<comment type="similarity">
    <text evidence="2">Belongs to the MscS (TC 1.A.23) family.</text>
</comment>
<dbReference type="Proteomes" id="UP001500469">
    <property type="component" value="Unassembled WGS sequence"/>
</dbReference>
<accession>A0ABP3YJ33</accession>
<keyword evidence="3" id="KW-1003">Cell membrane</keyword>
<sequence length="374" mass="42125">METFLDKEYFGNTVQAYLIVLGTIALGLILVTAFRKLVLKRIRKAVSNTDTTIDDFIVDSIGKFVVPIVYFIIIYAGLKTLVWPERFSTILEVAFVVVMTYYAIRLISSVLIMLLESYIRRQEGGEEKVKQMGGIILITNVMIWILGLVFMFGNLGYDVTAIIAGMGIGGIAIALAAQNILGDLFNYFVIFFDQPFEVGDFLVIGDKNGVVEKIGIKTTRIHTLSGEQLVFSNSDLTNSRIHNYKKMQRRRIVFGVGVTYETPVEQVRGIPGLLKEIVESQKGVEFDRAHFKSFGDSSLDFEIVYYVNSAEFNAYMDVQQEFNLQIYEKFGERGISIAFPTRTLYVRNEAGMKFHINGAAKQEEEAYAETNGKA</sequence>
<name>A0ABP3YJ33_9BACT</name>
<evidence type="ECO:0000256" key="5">
    <source>
        <dbReference type="ARBA" id="ARBA00022989"/>
    </source>
</evidence>
<dbReference type="SUPFAM" id="SSF82861">
    <property type="entry name" value="Mechanosensitive channel protein MscS (YggB), transmembrane region"/>
    <property type="match status" value="1"/>
</dbReference>
<evidence type="ECO:0000256" key="4">
    <source>
        <dbReference type="ARBA" id="ARBA00022692"/>
    </source>
</evidence>
<dbReference type="Pfam" id="PF00924">
    <property type="entry name" value="MS_channel_2nd"/>
    <property type="match status" value="1"/>
</dbReference>
<dbReference type="Gene3D" id="2.30.30.60">
    <property type="match status" value="1"/>
</dbReference>
<feature type="transmembrane region" description="Helical" evidence="7">
    <location>
        <begin position="90"/>
        <end position="115"/>
    </location>
</feature>
<dbReference type="SUPFAM" id="SSF50182">
    <property type="entry name" value="Sm-like ribonucleoproteins"/>
    <property type="match status" value="1"/>
</dbReference>
<dbReference type="Gene3D" id="3.30.70.100">
    <property type="match status" value="1"/>
</dbReference>
<reference evidence="12" key="1">
    <citation type="journal article" date="2019" name="Int. J. Syst. Evol. Microbiol.">
        <title>The Global Catalogue of Microorganisms (GCM) 10K type strain sequencing project: providing services to taxonomists for standard genome sequencing and annotation.</title>
        <authorList>
            <consortium name="The Broad Institute Genomics Platform"/>
            <consortium name="The Broad Institute Genome Sequencing Center for Infectious Disease"/>
            <person name="Wu L."/>
            <person name="Ma J."/>
        </authorList>
    </citation>
    <scope>NUCLEOTIDE SEQUENCE [LARGE SCALE GENOMIC DNA]</scope>
    <source>
        <strain evidence="12">JCM 16112</strain>
    </source>
</reference>
<feature type="transmembrane region" description="Helical" evidence="7">
    <location>
        <begin position="56"/>
        <end position="78"/>
    </location>
</feature>
<organism evidence="11 12">
    <name type="scientific">Algoriphagus jejuensis</name>
    <dbReference type="NCBI Taxonomy" id="419934"/>
    <lineage>
        <taxon>Bacteria</taxon>
        <taxon>Pseudomonadati</taxon>
        <taxon>Bacteroidota</taxon>
        <taxon>Cytophagia</taxon>
        <taxon>Cytophagales</taxon>
        <taxon>Cyclobacteriaceae</taxon>
        <taxon>Algoriphagus</taxon>
    </lineage>
</organism>
<dbReference type="RefSeq" id="WP_343854400.1">
    <property type="nucleotide sequence ID" value="NZ_BAAAFI010000047.1"/>
</dbReference>
<feature type="transmembrane region" description="Helical" evidence="7">
    <location>
        <begin position="135"/>
        <end position="153"/>
    </location>
</feature>
<feature type="transmembrane region" description="Helical" evidence="7">
    <location>
        <begin position="159"/>
        <end position="177"/>
    </location>
</feature>
<keyword evidence="5 7" id="KW-1133">Transmembrane helix</keyword>
<evidence type="ECO:0000259" key="10">
    <source>
        <dbReference type="Pfam" id="PF21088"/>
    </source>
</evidence>
<keyword evidence="6 7" id="KW-0472">Membrane</keyword>
<evidence type="ECO:0000256" key="6">
    <source>
        <dbReference type="ARBA" id="ARBA00023136"/>
    </source>
</evidence>
<feature type="domain" description="Mechanosensitive ion channel MscS C-terminal" evidence="9">
    <location>
        <begin position="252"/>
        <end position="337"/>
    </location>
</feature>
<dbReference type="InterPro" id="IPR023408">
    <property type="entry name" value="MscS_beta-dom_sf"/>
</dbReference>
<feature type="domain" description="Mechanosensitive ion channel MscS" evidence="8">
    <location>
        <begin position="179"/>
        <end position="246"/>
    </location>
</feature>
<dbReference type="InterPro" id="IPR011014">
    <property type="entry name" value="MscS_channel_TM-2"/>
</dbReference>
<dbReference type="Gene3D" id="1.10.287.1260">
    <property type="match status" value="1"/>
</dbReference>
<gene>
    <name evidence="11" type="ORF">GCM10009119_38080</name>
</gene>
<protein>
    <submittedName>
        <fullName evidence="11">Mechanosensitive ion channel family protein</fullName>
    </submittedName>
</protein>
<evidence type="ECO:0000313" key="12">
    <source>
        <dbReference type="Proteomes" id="UP001500469"/>
    </source>
</evidence>
<dbReference type="SUPFAM" id="SSF82689">
    <property type="entry name" value="Mechanosensitive channel protein MscS (YggB), C-terminal domain"/>
    <property type="match status" value="1"/>
</dbReference>
<comment type="caution">
    <text evidence="11">The sequence shown here is derived from an EMBL/GenBank/DDBJ whole genome shotgun (WGS) entry which is preliminary data.</text>
</comment>
<dbReference type="Pfam" id="PF21088">
    <property type="entry name" value="MS_channel_1st"/>
    <property type="match status" value="1"/>
</dbReference>
<dbReference type="EMBL" id="BAAAFI010000047">
    <property type="protein sequence ID" value="GAA0880838.1"/>
    <property type="molecule type" value="Genomic_DNA"/>
</dbReference>
<dbReference type="InterPro" id="IPR049278">
    <property type="entry name" value="MS_channel_C"/>
</dbReference>
<dbReference type="Pfam" id="PF21082">
    <property type="entry name" value="MS_channel_3rd"/>
    <property type="match status" value="1"/>
</dbReference>